<organism evidence="4 5">
    <name type="scientific">Streptomyces zingiberis</name>
    <dbReference type="NCBI Taxonomy" id="2053010"/>
    <lineage>
        <taxon>Bacteria</taxon>
        <taxon>Bacillati</taxon>
        <taxon>Actinomycetota</taxon>
        <taxon>Actinomycetes</taxon>
        <taxon>Kitasatosporales</taxon>
        <taxon>Streptomycetaceae</taxon>
        <taxon>Streptomyces</taxon>
    </lineage>
</organism>
<proteinExistence type="predicted"/>
<accession>A0ABX1C2J4</accession>
<dbReference type="Proteomes" id="UP000695264">
    <property type="component" value="Unassembled WGS sequence"/>
</dbReference>
<dbReference type="EMBL" id="JAATEN010000010">
    <property type="protein sequence ID" value="NJQ01854.1"/>
    <property type="molecule type" value="Genomic_DNA"/>
</dbReference>
<evidence type="ECO:0000256" key="2">
    <source>
        <dbReference type="PROSITE-ProRule" id="PRU00335"/>
    </source>
</evidence>
<sequence length="223" mass="24579">MTSPADFQRARSPEQRDQRREEILAAAAHCLREMPFTEIRLRELGQRAGLATSAVVRYFGTREGVFLELLEREWAHWIKELPAELPSGDAPGNADNADSVGRALARSLASRPLLCELFSVLAGVLEHNIPLERARAFKRGGMRRSEEFAALVRDRLPGLDAPASLLLASTVITSVAGLWPFTSPSDTVCAAIASDPELTCAAVDFEERMREMLTAFIRGLQHP</sequence>
<dbReference type="Pfam" id="PF17929">
    <property type="entry name" value="TetR_C_34"/>
    <property type="match status" value="1"/>
</dbReference>
<comment type="caution">
    <text evidence="4">The sequence shown here is derived from an EMBL/GenBank/DDBJ whole genome shotgun (WGS) entry which is preliminary data.</text>
</comment>
<feature type="DNA-binding region" description="H-T-H motif" evidence="2">
    <location>
        <begin position="40"/>
        <end position="59"/>
    </location>
</feature>
<dbReference type="InterPro" id="IPR050109">
    <property type="entry name" value="HTH-type_TetR-like_transc_reg"/>
</dbReference>
<dbReference type="InterPro" id="IPR041483">
    <property type="entry name" value="TetR_C_34"/>
</dbReference>
<dbReference type="InterPro" id="IPR001647">
    <property type="entry name" value="HTH_TetR"/>
</dbReference>
<dbReference type="Gene3D" id="1.10.357.10">
    <property type="entry name" value="Tetracycline Repressor, domain 2"/>
    <property type="match status" value="1"/>
</dbReference>
<feature type="domain" description="HTH tetR-type" evidence="3">
    <location>
        <begin position="17"/>
        <end position="77"/>
    </location>
</feature>
<keyword evidence="5" id="KW-1185">Reference proteome</keyword>
<name>A0ABX1C2J4_9ACTN</name>
<dbReference type="RefSeq" id="WP_168102484.1">
    <property type="nucleotide sequence ID" value="NZ_JAATEN010000010.1"/>
</dbReference>
<evidence type="ECO:0000313" key="4">
    <source>
        <dbReference type="EMBL" id="NJQ01854.1"/>
    </source>
</evidence>
<protein>
    <submittedName>
        <fullName evidence="4">TetR/AcrR family transcriptional regulator</fullName>
    </submittedName>
</protein>
<keyword evidence="1 2" id="KW-0238">DNA-binding</keyword>
<evidence type="ECO:0000313" key="5">
    <source>
        <dbReference type="Proteomes" id="UP000695264"/>
    </source>
</evidence>
<dbReference type="PANTHER" id="PTHR30055">
    <property type="entry name" value="HTH-TYPE TRANSCRIPTIONAL REGULATOR RUTR"/>
    <property type="match status" value="1"/>
</dbReference>
<dbReference type="SUPFAM" id="SSF46689">
    <property type="entry name" value="Homeodomain-like"/>
    <property type="match status" value="1"/>
</dbReference>
<gene>
    <name evidence="4" type="ORF">HCK00_15265</name>
</gene>
<dbReference type="Pfam" id="PF00440">
    <property type="entry name" value="TetR_N"/>
    <property type="match status" value="1"/>
</dbReference>
<reference evidence="4 5" key="1">
    <citation type="submission" date="2020-03" db="EMBL/GenBank/DDBJ databases">
        <title>WGS of actinomycetes isolated from Thailand.</title>
        <authorList>
            <person name="Thawai C."/>
        </authorList>
    </citation>
    <scope>NUCLEOTIDE SEQUENCE [LARGE SCALE GENOMIC DNA]</scope>
    <source>
        <strain evidence="4 5">PLAI 1-29</strain>
    </source>
</reference>
<dbReference type="PANTHER" id="PTHR30055:SF178">
    <property type="entry name" value="POSSIBLE TRANSCRIPTIONAL REGULATORY PROTEIN"/>
    <property type="match status" value="1"/>
</dbReference>
<dbReference type="InterPro" id="IPR009057">
    <property type="entry name" value="Homeodomain-like_sf"/>
</dbReference>
<dbReference type="PROSITE" id="PS50977">
    <property type="entry name" value="HTH_TETR_2"/>
    <property type="match status" value="1"/>
</dbReference>
<evidence type="ECO:0000256" key="1">
    <source>
        <dbReference type="ARBA" id="ARBA00023125"/>
    </source>
</evidence>
<evidence type="ECO:0000259" key="3">
    <source>
        <dbReference type="PROSITE" id="PS50977"/>
    </source>
</evidence>